<name>A0ABZ2XN06_9RHOO</name>
<organism evidence="1 2">
    <name type="scientific">Azonexus hydrophilus</name>
    <dbReference type="NCBI Taxonomy" id="418702"/>
    <lineage>
        <taxon>Bacteria</taxon>
        <taxon>Pseudomonadati</taxon>
        <taxon>Pseudomonadota</taxon>
        <taxon>Betaproteobacteria</taxon>
        <taxon>Rhodocyclales</taxon>
        <taxon>Azonexaceae</taxon>
        <taxon>Azonexus</taxon>
    </lineage>
</organism>
<protein>
    <submittedName>
        <fullName evidence="1">Uncharacterized protein</fullName>
    </submittedName>
</protein>
<keyword evidence="2" id="KW-1185">Reference proteome</keyword>
<evidence type="ECO:0000313" key="1">
    <source>
        <dbReference type="EMBL" id="WZJ23317.1"/>
    </source>
</evidence>
<geneLocation type="plasmid" evidence="1 2">
    <name>unnamed1</name>
</geneLocation>
<dbReference type="Proteomes" id="UP001479520">
    <property type="component" value="Plasmid unnamed1"/>
</dbReference>
<evidence type="ECO:0000313" key="2">
    <source>
        <dbReference type="Proteomes" id="UP001479520"/>
    </source>
</evidence>
<accession>A0ABZ2XN06</accession>
<sequence>MHETTVELIKAHAATRPGQAIRVGFEVKWTFVSHLTLTREDLLSLTPERFTELFQEEVATTIQDMRGWSESAELSKIIEFSDECGNPIESAPFVMHQCDNCSSSYTEDELNEAKDLEMRVDAGGEMPSGECPQCGALCYPTEVSNAMISATAHDDDYCYEVEFNAAPWFAQASEAEIIELHETGWMNDQPADEVARFCSSTHDGLKQMFAYAELAHTGDHPCGFECSVDKDEALAWLKACRTVIWAKILCADEGIVVDSNEAALAAARKIDQQ</sequence>
<dbReference type="EMBL" id="CP151407">
    <property type="protein sequence ID" value="WZJ23317.1"/>
    <property type="molecule type" value="Genomic_DNA"/>
</dbReference>
<gene>
    <name evidence="1" type="ORF">AADV58_18070</name>
</gene>
<reference evidence="1 2" key="1">
    <citation type="submission" date="2024-04" db="EMBL/GenBank/DDBJ databases">
        <title>Dissimilatory iodate-reducing microorganisms contribute to the enrichment of iodine in groundwater.</title>
        <authorList>
            <person name="Jiang Z."/>
        </authorList>
    </citation>
    <scope>NUCLEOTIDE SEQUENCE [LARGE SCALE GENOMIC DNA]</scope>
    <source>
        <strain evidence="1 2">NCP973</strain>
        <plasmid evidence="1 2">unnamed1</plasmid>
    </source>
</reference>
<dbReference type="RefSeq" id="WP_341744656.1">
    <property type="nucleotide sequence ID" value="NZ_CP151407.1"/>
</dbReference>
<proteinExistence type="predicted"/>
<keyword evidence="1" id="KW-0614">Plasmid</keyword>